<sequence length="360" mass="38936">MIARKEGIVLTVKRDLGDYQELEVEMGGEKARAVNYPPLTGPCQPGDRVLLNTTAVELGLGTGGFHYVMANFSRPREELQGQGHIMKLRYTPMQLKVLAAEEEASPWHQELKNFTGLKKTPVVCATLHSQLPAVCVGIQRECCHRLRVVYVMTDGAALPLAFSRLVRELKEKGLISATVTCGHAFGGDLEAVNLYSALAVAKVAARADVIVIAMGPGIVGTGSKWGYTGVEQGQAINAVHTMGGKAIAVPRLSFADPRPRHQGVSHHTLTALAEVALAPCQLALPRLEPAKAHLVRRQLTGAGILTKHRLYELEADDLVKAMVEEYQLQVTTMGRSPAEDREFFAAAAAAGRLAARQIVW</sequence>
<dbReference type="RefSeq" id="WP_242952040.1">
    <property type="nucleotide sequence ID" value="NZ_FUXM01000007.1"/>
</dbReference>
<gene>
    <name evidence="1" type="ORF">SAMN02745885_00935</name>
</gene>
<dbReference type="EMBL" id="FUXM01000007">
    <property type="protein sequence ID" value="SJZ79385.1"/>
    <property type="molecule type" value="Genomic_DNA"/>
</dbReference>
<organism evidence="1 2">
    <name type="scientific">Carboxydocella sporoproducens DSM 16521</name>
    <dbReference type="NCBI Taxonomy" id="1121270"/>
    <lineage>
        <taxon>Bacteria</taxon>
        <taxon>Bacillati</taxon>
        <taxon>Bacillota</taxon>
        <taxon>Clostridia</taxon>
        <taxon>Eubacteriales</taxon>
        <taxon>Clostridiales Family XVI. Incertae Sedis</taxon>
        <taxon>Carboxydocella</taxon>
    </lineage>
</organism>
<dbReference type="Pfam" id="PF12982">
    <property type="entry name" value="DUF3866"/>
    <property type="match status" value="1"/>
</dbReference>
<dbReference type="Proteomes" id="UP000189933">
    <property type="component" value="Unassembled WGS sequence"/>
</dbReference>
<dbReference type="AlphaFoldDB" id="A0A1T4NJU0"/>
<evidence type="ECO:0000313" key="1">
    <source>
        <dbReference type="EMBL" id="SJZ79385.1"/>
    </source>
</evidence>
<keyword evidence="2" id="KW-1185">Reference proteome</keyword>
<proteinExistence type="predicted"/>
<evidence type="ECO:0008006" key="3">
    <source>
        <dbReference type="Google" id="ProtNLM"/>
    </source>
</evidence>
<accession>A0A1T4NJU0</accession>
<protein>
    <recommendedName>
        <fullName evidence="3">DUF3866 domain-containing protein</fullName>
    </recommendedName>
</protein>
<reference evidence="2" key="1">
    <citation type="submission" date="2017-02" db="EMBL/GenBank/DDBJ databases">
        <authorList>
            <person name="Varghese N."/>
            <person name="Submissions S."/>
        </authorList>
    </citation>
    <scope>NUCLEOTIDE SEQUENCE [LARGE SCALE GENOMIC DNA]</scope>
    <source>
        <strain evidence="2">DSM 16521</strain>
    </source>
</reference>
<name>A0A1T4NJU0_9FIRM</name>
<dbReference type="InterPro" id="IPR024479">
    <property type="entry name" value="DUF3866"/>
</dbReference>
<evidence type="ECO:0000313" key="2">
    <source>
        <dbReference type="Proteomes" id="UP000189933"/>
    </source>
</evidence>